<keyword evidence="7" id="KW-0326">Glycosidase</keyword>
<evidence type="ECO:0000256" key="2">
    <source>
        <dbReference type="ARBA" id="ARBA00007072"/>
    </source>
</evidence>
<sequence>MLSWSVLEFGQLMGPELQHTLEAIRWGTDYMLKVTSVPDSVAGVVGDPNSDHNCWERPKDMDTPRTSNVVHKGKPGSEVSGKIAPALAASSMVFKDLDKAYSDSLLDRATHVFEFADKYKGSYNDSIGEGACPFYCDYSGYTVYYVLHQLI</sequence>
<keyword evidence="6" id="KW-0119">Carbohydrate metabolism</keyword>
<reference evidence="12" key="2">
    <citation type="submission" date="2019-10" db="EMBL/GenBank/DDBJ databases">
        <title>A de novo genome assembly of a pear dwarfing rootstock.</title>
        <authorList>
            <person name="Wang F."/>
            <person name="Wang J."/>
            <person name="Li S."/>
            <person name="Zhang Y."/>
            <person name="Fang M."/>
            <person name="Ma L."/>
            <person name="Zhao Y."/>
            <person name="Jiang S."/>
        </authorList>
    </citation>
    <scope>NUCLEOTIDE SEQUENCE [LARGE SCALE GENOMIC DNA]</scope>
</reference>
<dbReference type="SUPFAM" id="SSF48208">
    <property type="entry name" value="Six-hairpin glycosidases"/>
    <property type="match status" value="1"/>
</dbReference>
<reference evidence="11 12" key="3">
    <citation type="submission" date="2019-11" db="EMBL/GenBank/DDBJ databases">
        <title>A de novo genome assembly of a pear dwarfing rootstock.</title>
        <authorList>
            <person name="Wang F."/>
            <person name="Wang J."/>
            <person name="Li S."/>
            <person name="Zhang Y."/>
            <person name="Fang M."/>
            <person name="Ma L."/>
            <person name="Zhao Y."/>
            <person name="Jiang S."/>
        </authorList>
    </citation>
    <scope>NUCLEOTIDE SEQUENCE [LARGE SCALE GENOMIC DNA]</scope>
    <source>
        <strain evidence="11">S2</strain>
        <tissue evidence="11">Leaf</tissue>
    </source>
</reference>
<dbReference type="GO" id="GO:0008810">
    <property type="term" value="F:cellulase activity"/>
    <property type="evidence" value="ECO:0007669"/>
    <property type="project" value="UniProtKB-EC"/>
</dbReference>
<dbReference type="OrthoDB" id="10257085at2759"/>
<proteinExistence type="inferred from homology"/>
<evidence type="ECO:0000256" key="4">
    <source>
        <dbReference type="ARBA" id="ARBA00022801"/>
    </source>
</evidence>
<evidence type="ECO:0000256" key="3">
    <source>
        <dbReference type="ARBA" id="ARBA00012601"/>
    </source>
</evidence>
<dbReference type="InterPro" id="IPR008928">
    <property type="entry name" value="6-hairpin_glycosidase_sf"/>
</dbReference>
<evidence type="ECO:0000256" key="9">
    <source>
        <dbReference type="SAM" id="MobiDB-lite"/>
    </source>
</evidence>
<feature type="domain" description="Glycoside hydrolase family 9" evidence="10">
    <location>
        <begin position="1"/>
        <end position="141"/>
    </location>
</feature>
<reference evidence="11 12" key="1">
    <citation type="submission" date="2019-09" db="EMBL/GenBank/DDBJ databases">
        <authorList>
            <person name="Ou C."/>
        </authorList>
    </citation>
    <scope>NUCLEOTIDE SEQUENCE [LARGE SCALE GENOMIC DNA]</scope>
    <source>
        <strain evidence="11">S2</strain>
        <tissue evidence="11">Leaf</tissue>
    </source>
</reference>
<comment type="similarity">
    <text evidence="2">Belongs to the glycosyl hydrolase 9 (cellulase E) family.</text>
</comment>
<feature type="region of interest" description="Disordered" evidence="9">
    <location>
        <begin position="48"/>
        <end position="69"/>
    </location>
</feature>
<evidence type="ECO:0000313" key="11">
    <source>
        <dbReference type="EMBL" id="KAB2598525.1"/>
    </source>
</evidence>
<keyword evidence="12" id="KW-1185">Reference proteome</keyword>
<dbReference type="Proteomes" id="UP000327157">
    <property type="component" value="Chromosome 1"/>
</dbReference>
<keyword evidence="4" id="KW-0378">Hydrolase</keyword>
<keyword evidence="8" id="KW-0624">Polysaccharide degradation</keyword>
<organism evidence="11 12">
    <name type="scientific">Pyrus ussuriensis x Pyrus communis</name>
    <dbReference type="NCBI Taxonomy" id="2448454"/>
    <lineage>
        <taxon>Eukaryota</taxon>
        <taxon>Viridiplantae</taxon>
        <taxon>Streptophyta</taxon>
        <taxon>Embryophyta</taxon>
        <taxon>Tracheophyta</taxon>
        <taxon>Spermatophyta</taxon>
        <taxon>Magnoliopsida</taxon>
        <taxon>eudicotyledons</taxon>
        <taxon>Gunneridae</taxon>
        <taxon>Pentapetalae</taxon>
        <taxon>rosids</taxon>
        <taxon>fabids</taxon>
        <taxon>Rosales</taxon>
        <taxon>Rosaceae</taxon>
        <taxon>Amygdaloideae</taxon>
        <taxon>Maleae</taxon>
        <taxon>Pyrus</taxon>
    </lineage>
</organism>
<dbReference type="GO" id="GO:0030245">
    <property type="term" value="P:cellulose catabolic process"/>
    <property type="evidence" value="ECO:0007669"/>
    <property type="project" value="UniProtKB-KW"/>
</dbReference>
<dbReference type="Gene3D" id="1.50.10.10">
    <property type="match status" value="1"/>
</dbReference>
<evidence type="ECO:0000313" key="12">
    <source>
        <dbReference type="Proteomes" id="UP000327157"/>
    </source>
</evidence>
<evidence type="ECO:0000256" key="6">
    <source>
        <dbReference type="ARBA" id="ARBA00023277"/>
    </source>
</evidence>
<evidence type="ECO:0000256" key="8">
    <source>
        <dbReference type="ARBA" id="ARBA00023326"/>
    </source>
</evidence>
<protein>
    <recommendedName>
        <fullName evidence="3">cellulase</fullName>
        <ecNumber evidence="3">3.2.1.4</ecNumber>
    </recommendedName>
</protein>
<evidence type="ECO:0000256" key="1">
    <source>
        <dbReference type="ARBA" id="ARBA00000966"/>
    </source>
</evidence>
<name>A0A5N5F6A2_9ROSA</name>
<evidence type="ECO:0000259" key="10">
    <source>
        <dbReference type="Pfam" id="PF00759"/>
    </source>
</evidence>
<keyword evidence="5" id="KW-0136">Cellulose degradation</keyword>
<dbReference type="AlphaFoldDB" id="A0A5N5F6A2"/>
<dbReference type="InterPro" id="IPR001701">
    <property type="entry name" value="Glyco_hydro_9"/>
</dbReference>
<feature type="compositionally biased region" description="Basic and acidic residues" evidence="9">
    <location>
        <begin position="49"/>
        <end position="63"/>
    </location>
</feature>
<evidence type="ECO:0000256" key="5">
    <source>
        <dbReference type="ARBA" id="ARBA00023001"/>
    </source>
</evidence>
<evidence type="ECO:0000256" key="7">
    <source>
        <dbReference type="ARBA" id="ARBA00023295"/>
    </source>
</evidence>
<gene>
    <name evidence="11" type="ORF">D8674_001445</name>
</gene>
<accession>A0A5N5F6A2</accession>
<dbReference type="InterPro" id="IPR012341">
    <property type="entry name" value="6hp_glycosidase-like_sf"/>
</dbReference>
<comment type="catalytic activity">
    <reaction evidence="1">
        <text>Endohydrolysis of (1-&gt;4)-beta-D-glucosidic linkages in cellulose, lichenin and cereal beta-D-glucans.</text>
        <dbReference type="EC" id="3.2.1.4"/>
    </reaction>
</comment>
<comment type="caution">
    <text evidence="11">The sequence shown here is derived from an EMBL/GenBank/DDBJ whole genome shotgun (WGS) entry which is preliminary data.</text>
</comment>
<dbReference type="EC" id="3.2.1.4" evidence="3"/>
<dbReference type="PANTHER" id="PTHR22298">
    <property type="entry name" value="ENDO-1,4-BETA-GLUCANASE"/>
    <property type="match status" value="1"/>
</dbReference>
<dbReference type="EMBL" id="SMOL01000768">
    <property type="protein sequence ID" value="KAB2598525.1"/>
    <property type="molecule type" value="Genomic_DNA"/>
</dbReference>
<dbReference type="Pfam" id="PF00759">
    <property type="entry name" value="Glyco_hydro_9"/>
    <property type="match status" value="1"/>
</dbReference>